<dbReference type="InParanoid" id="A0A7J7DY34"/>
<dbReference type="PANTHER" id="PTHR47869:SF2">
    <property type="entry name" value="OS03G0410700 PROTEIN"/>
    <property type="match status" value="1"/>
</dbReference>
<reference evidence="2 3" key="1">
    <citation type="journal article" date="2020" name="Nat. Commun.">
        <title>Genome of Tripterygium wilfordii and identification of cytochrome P450 involved in triptolide biosynthesis.</title>
        <authorList>
            <person name="Tu L."/>
            <person name="Su P."/>
            <person name="Zhang Z."/>
            <person name="Gao L."/>
            <person name="Wang J."/>
            <person name="Hu T."/>
            <person name="Zhou J."/>
            <person name="Zhang Y."/>
            <person name="Zhao Y."/>
            <person name="Liu Y."/>
            <person name="Song Y."/>
            <person name="Tong Y."/>
            <person name="Lu Y."/>
            <person name="Yang J."/>
            <person name="Xu C."/>
            <person name="Jia M."/>
            <person name="Peters R.J."/>
            <person name="Huang L."/>
            <person name="Gao W."/>
        </authorList>
    </citation>
    <scope>NUCLEOTIDE SEQUENCE [LARGE SCALE GENOMIC DNA]</scope>
    <source>
        <strain evidence="3">cv. XIE 37</strain>
        <tissue evidence="2">Leaf</tissue>
    </source>
</reference>
<comment type="caution">
    <text evidence="2">The sequence shown here is derived from an EMBL/GenBank/DDBJ whole genome shotgun (WGS) entry which is preliminary data.</text>
</comment>
<proteinExistence type="predicted"/>
<gene>
    <name evidence="2" type="ORF">HS088_TW02G00247</name>
</gene>
<name>A0A7J7DY34_TRIWF</name>
<dbReference type="InterPro" id="IPR036291">
    <property type="entry name" value="NAD(P)-bd_dom_sf"/>
</dbReference>
<dbReference type="EMBL" id="JAAARO010000002">
    <property type="protein sequence ID" value="KAF5751237.1"/>
    <property type="molecule type" value="Genomic_DNA"/>
</dbReference>
<dbReference type="FunFam" id="3.40.50.720:FF:000435">
    <property type="entry name" value="NAD(P)-binding Rossmann-fold superfamily protein"/>
    <property type="match status" value="1"/>
</dbReference>
<protein>
    <recommendedName>
        <fullName evidence="1">NAD(P)-binding domain-containing protein</fullName>
    </recommendedName>
</protein>
<evidence type="ECO:0000259" key="1">
    <source>
        <dbReference type="Pfam" id="PF13460"/>
    </source>
</evidence>
<dbReference type="FunCoup" id="A0A7J7DY34">
    <property type="interactions" value="1553"/>
</dbReference>
<dbReference type="Pfam" id="PF13460">
    <property type="entry name" value="NAD_binding_10"/>
    <property type="match status" value="1"/>
</dbReference>
<evidence type="ECO:0000313" key="2">
    <source>
        <dbReference type="EMBL" id="KAF5751237.1"/>
    </source>
</evidence>
<dbReference type="Proteomes" id="UP000593562">
    <property type="component" value="Unassembled WGS sequence"/>
</dbReference>
<dbReference type="AlphaFoldDB" id="A0A7J7DY34"/>
<dbReference type="Gene3D" id="3.40.50.720">
    <property type="entry name" value="NAD(P)-binding Rossmann-like Domain"/>
    <property type="match status" value="1"/>
</dbReference>
<dbReference type="InterPro" id="IPR016040">
    <property type="entry name" value="NAD(P)-bd_dom"/>
</dbReference>
<sequence>MAYTLFSHTCFIFPSQIPSGKLKSSFVYNVGRRVLTRCSAKKKIGFFDQILDYIEGGPKLRKWYGAPDLVPKDKSIMEEEDEYPDDEVRDAVLVTDGDSDIGQIIILSLIVKRGGRVKALVKDKRTAREAFGTYVESMVGDASNKTFQKKALRGVRAIICPNEGFPSTIGSLKGINHVIYLSQLSVYRSSNGIQALMNSNARKLAEQDEATLTASGVPYTIIRAGALQDTPGGKQGFSFEEGCAVRGTLSKEDAAFICIEALDAIPQKGFTFEVSNGEEKVLDWKACLAGLMEKAGQQLQ</sequence>
<feature type="domain" description="NAD(P)-binding" evidence="1">
    <location>
        <begin position="101"/>
        <end position="263"/>
    </location>
</feature>
<evidence type="ECO:0000313" key="3">
    <source>
        <dbReference type="Proteomes" id="UP000593562"/>
    </source>
</evidence>
<dbReference type="PANTHER" id="PTHR47869">
    <property type="entry name" value="OS03G0410700 PROTEIN"/>
    <property type="match status" value="1"/>
</dbReference>
<dbReference type="SUPFAM" id="SSF51735">
    <property type="entry name" value="NAD(P)-binding Rossmann-fold domains"/>
    <property type="match status" value="1"/>
</dbReference>
<organism evidence="2 3">
    <name type="scientific">Tripterygium wilfordii</name>
    <name type="common">Thunder God vine</name>
    <dbReference type="NCBI Taxonomy" id="458696"/>
    <lineage>
        <taxon>Eukaryota</taxon>
        <taxon>Viridiplantae</taxon>
        <taxon>Streptophyta</taxon>
        <taxon>Embryophyta</taxon>
        <taxon>Tracheophyta</taxon>
        <taxon>Spermatophyta</taxon>
        <taxon>Magnoliopsida</taxon>
        <taxon>eudicotyledons</taxon>
        <taxon>Gunneridae</taxon>
        <taxon>Pentapetalae</taxon>
        <taxon>rosids</taxon>
        <taxon>fabids</taxon>
        <taxon>Celastrales</taxon>
        <taxon>Celastraceae</taxon>
        <taxon>Tripterygium</taxon>
    </lineage>
</organism>
<keyword evidence="3" id="KW-1185">Reference proteome</keyword>
<accession>A0A7J7DY34</accession>
<dbReference type="GO" id="GO:0009507">
    <property type="term" value="C:chloroplast"/>
    <property type="evidence" value="ECO:0007669"/>
    <property type="project" value="TreeGrafter"/>
</dbReference>